<gene>
    <name evidence="1" type="ordered locus">Mahau_2920</name>
</gene>
<evidence type="ECO:0000313" key="2">
    <source>
        <dbReference type="Proteomes" id="UP000008457"/>
    </source>
</evidence>
<protein>
    <submittedName>
        <fullName evidence="1">Uncharacterized protein</fullName>
    </submittedName>
</protein>
<reference evidence="1 2" key="2">
    <citation type="journal article" date="2011" name="Stand. Genomic Sci.">
        <title>Complete genome sequence of Mahella australiensis type strain (50-1 BON).</title>
        <authorList>
            <person name="Sikorski J."/>
            <person name="Teshima H."/>
            <person name="Nolan M."/>
            <person name="Lucas S."/>
            <person name="Hammon N."/>
            <person name="Deshpande S."/>
            <person name="Cheng J.F."/>
            <person name="Pitluck S."/>
            <person name="Liolios K."/>
            <person name="Pagani I."/>
            <person name="Ivanova N."/>
            <person name="Huntemann M."/>
            <person name="Mavromatis K."/>
            <person name="Ovchinikova G."/>
            <person name="Pati A."/>
            <person name="Tapia R."/>
            <person name="Han C."/>
            <person name="Goodwin L."/>
            <person name="Chen A."/>
            <person name="Palaniappan K."/>
            <person name="Land M."/>
            <person name="Hauser L."/>
            <person name="Ngatchou-Djao O.D."/>
            <person name="Rohde M."/>
            <person name="Pukall R."/>
            <person name="Spring S."/>
            <person name="Abt B."/>
            <person name="Goker M."/>
            <person name="Detter J.C."/>
            <person name="Woyke T."/>
            <person name="Bristow J."/>
            <person name="Markowitz V."/>
            <person name="Hugenholtz P."/>
            <person name="Eisen J.A."/>
            <person name="Kyrpides N.C."/>
            <person name="Klenk H.P."/>
            <person name="Lapidus A."/>
        </authorList>
    </citation>
    <scope>NUCLEOTIDE SEQUENCE [LARGE SCALE GENOMIC DNA]</scope>
    <source>
        <strain evidence="2">DSM 15567 / CIP 107919 / 50-1 BON</strain>
    </source>
</reference>
<dbReference type="HOGENOM" id="CLU_2974120_0_0_9"/>
<dbReference type="RefSeq" id="WP_013782452.1">
    <property type="nucleotide sequence ID" value="NC_015520.1"/>
</dbReference>
<keyword evidence="2" id="KW-1185">Reference proteome</keyword>
<name>F4A0W4_MAHA5</name>
<dbReference type="KEGG" id="mas:Mahau_2920"/>
<accession>F4A0W4</accession>
<reference evidence="2" key="1">
    <citation type="submission" date="2010-11" db="EMBL/GenBank/DDBJ databases">
        <title>The complete genome of Mahella australiensis DSM 15567.</title>
        <authorList>
            <consortium name="US DOE Joint Genome Institute (JGI-PGF)"/>
            <person name="Lucas S."/>
            <person name="Copeland A."/>
            <person name="Lapidus A."/>
            <person name="Bruce D."/>
            <person name="Goodwin L."/>
            <person name="Pitluck S."/>
            <person name="Kyrpides N."/>
            <person name="Mavromatis K."/>
            <person name="Pagani I."/>
            <person name="Ivanova N."/>
            <person name="Teshima H."/>
            <person name="Brettin T."/>
            <person name="Detter J.C."/>
            <person name="Han C."/>
            <person name="Tapia R."/>
            <person name="Land M."/>
            <person name="Hauser L."/>
            <person name="Markowitz V."/>
            <person name="Cheng J.-F."/>
            <person name="Hugenholtz P."/>
            <person name="Woyke T."/>
            <person name="Wu D."/>
            <person name="Spring S."/>
            <person name="Pukall R."/>
            <person name="Steenblock K."/>
            <person name="Schneider S."/>
            <person name="Klenk H.-P."/>
            <person name="Eisen J.A."/>
        </authorList>
    </citation>
    <scope>NUCLEOTIDE SEQUENCE [LARGE SCALE GENOMIC DNA]</scope>
    <source>
        <strain evidence="2">DSM 15567 / CIP 107919 / 50-1 BON</strain>
    </source>
</reference>
<evidence type="ECO:0000313" key="1">
    <source>
        <dbReference type="EMBL" id="AEE98041.1"/>
    </source>
</evidence>
<organism evidence="1 2">
    <name type="scientific">Mahella australiensis (strain DSM 15567 / CIP 107919 / 50-1 BON)</name>
    <dbReference type="NCBI Taxonomy" id="697281"/>
    <lineage>
        <taxon>Bacteria</taxon>
        <taxon>Bacillati</taxon>
        <taxon>Bacillota</taxon>
        <taxon>Clostridia</taxon>
        <taxon>Thermoanaerobacterales</taxon>
        <taxon>Thermoanaerobacterales Family IV. Incertae Sedis</taxon>
        <taxon>Mahella</taxon>
    </lineage>
</organism>
<sequence length="62" mass="7585">MTIYEYVSYTQPDIIEKFKRLNLLDIPIEVHITFKQAILLMRHDKWKRVNRRVHQVYPGMVV</sequence>
<dbReference type="STRING" id="697281.Mahau_2920"/>
<proteinExistence type="predicted"/>
<dbReference type="Proteomes" id="UP000008457">
    <property type="component" value="Chromosome"/>
</dbReference>
<dbReference type="EMBL" id="CP002360">
    <property type="protein sequence ID" value="AEE98041.1"/>
    <property type="molecule type" value="Genomic_DNA"/>
</dbReference>
<dbReference type="AlphaFoldDB" id="F4A0W4"/>
<dbReference type="OrthoDB" id="9949998at2"/>